<comment type="caution">
    <text evidence="4">The sequence shown here is derived from an EMBL/GenBank/DDBJ whole genome shotgun (WGS) entry which is preliminary data.</text>
</comment>
<evidence type="ECO:0000256" key="1">
    <source>
        <dbReference type="ARBA" id="ARBA00022737"/>
    </source>
</evidence>
<dbReference type="SUPFAM" id="SSF51045">
    <property type="entry name" value="WW domain"/>
    <property type="match status" value="1"/>
</dbReference>
<reference evidence="4 5" key="1">
    <citation type="submission" date="2024-05" db="EMBL/GenBank/DDBJ databases">
        <title>Genome sequencing and assembly of Indian major carp, Cirrhinus mrigala (Hamilton, 1822).</title>
        <authorList>
            <person name="Mohindra V."/>
            <person name="Chowdhury L.M."/>
            <person name="Lal K."/>
            <person name="Jena J.K."/>
        </authorList>
    </citation>
    <scope>NUCLEOTIDE SEQUENCE [LARGE SCALE GENOMIC DNA]</scope>
    <source>
        <strain evidence="4">CM1030</strain>
        <tissue evidence="4">Blood</tissue>
    </source>
</reference>
<dbReference type="CDD" id="cd00201">
    <property type="entry name" value="WW"/>
    <property type="match status" value="1"/>
</dbReference>
<dbReference type="PANTHER" id="PTHR14058:SF11">
    <property type="entry name" value="AMYLOID BETA PRECURSOR PROTEIN BINDING FAMILY B MEMBER 2"/>
    <property type="match status" value="1"/>
</dbReference>
<dbReference type="InterPro" id="IPR036020">
    <property type="entry name" value="WW_dom_sf"/>
</dbReference>
<dbReference type="EMBL" id="JAMKFB020000001">
    <property type="protein sequence ID" value="KAL0203962.1"/>
    <property type="molecule type" value="Genomic_DNA"/>
</dbReference>
<dbReference type="InterPro" id="IPR001202">
    <property type="entry name" value="WW_dom"/>
</dbReference>
<dbReference type="SMART" id="SM00456">
    <property type="entry name" value="WW"/>
    <property type="match status" value="1"/>
</dbReference>
<keyword evidence="1" id="KW-0677">Repeat</keyword>
<dbReference type="PANTHER" id="PTHR14058">
    <property type="entry name" value="AMYLOID BETA A4 PRECURSOR PROTEIN-BINDING FAMILY B"/>
    <property type="match status" value="1"/>
</dbReference>
<evidence type="ECO:0000256" key="2">
    <source>
        <dbReference type="SAM" id="MobiDB-lite"/>
    </source>
</evidence>
<evidence type="ECO:0000313" key="5">
    <source>
        <dbReference type="Proteomes" id="UP001529510"/>
    </source>
</evidence>
<feature type="region of interest" description="Disordered" evidence="2">
    <location>
        <begin position="30"/>
        <end position="120"/>
    </location>
</feature>
<dbReference type="AlphaFoldDB" id="A0ABD0RZI4"/>
<protein>
    <recommendedName>
        <fullName evidence="3">WW domain-containing protein</fullName>
    </recommendedName>
</protein>
<feature type="domain" description="WW" evidence="3">
    <location>
        <begin position="3"/>
        <end position="35"/>
    </location>
</feature>
<dbReference type="FunFam" id="2.20.70.10:FF:000003">
    <property type="entry name" value="amyloid beta A4 precursor protein-binding family B member 2"/>
    <property type="match status" value="1"/>
</dbReference>
<name>A0ABD0RZI4_CIRMR</name>
<dbReference type="Pfam" id="PF00397">
    <property type="entry name" value="WW"/>
    <property type="match status" value="1"/>
</dbReference>
<keyword evidence="5" id="KW-1185">Reference proteome</keyword>
<dbReference type="Gene3D" id="2.20.70.10">
    <property type="match status" value="1"/>
</dbReference>
<sequence>TDPDLPPGWKMMTDMAGIYYWHIPTGTTQWERPAPCHPVPTGPSHASRKHSLGSLSPSPTPDHESMSHADIFFGASSRSGSTTSDSSSDPAPIPSSSCLEPTPILSSNSSSSSDGNVPSCGFVNSCYF</sequence>
<dbReference type="PROSITE" id="PS50020">
    <property type="entry name" value="WW_DOMAIN_2"/>
    <property type="match status" value="1"/>
</dbReference>
<evidence type="ECO:0000259" key="3">
    <source>
        <dbReference type="PROSITE" id="PS50020"/>
    </source>
</evidence>
<feature type="non-terminal residue" evidence="4">
    <location>
        <position position="1"/>
    </location>
</feature>
<dbReference type="InterPro" id="IPR039576">
    <property type="entry name" value="APBB1/2/3"/>
</dbReference>
<dbReference type="PROSITE" id="PS01159">
    <property type="entry name" value="WW_DOMAIN_1"/>
    <property type="match status" value="1"/>
</dbReference>
<proteinExistence type="predicted"/>
<dbReference type="Proteomes" id="UP001529510">
    <property type="component" value="Unassembled WGS sequence"/>
</dbReference>
<evidence type="ECO:0000313" key="4">
    <source>
        <dbReference type="EMBL" id="KAL0203962.1"/>
    </source>
</evidence>
<feature type="compositionally biased region" description="Low complexity" evidence="2">
    <location>
        <begin position="74"/>
        <end position="97"/>
    </location>
</feature>
<organism evidence="4 5">
    <name type="scientific">Cirrhinus mrigala</name>
    <name type="common">Mrigala</name>
    <dbReference type="NCBI Taxonomy" id="683832"/>
    <lineage>
        <taxon>Eukaryota</taxon>
        <taxon>Metazoa</taxon>
        <taxon>Chordata</taxon>
        <taxon>Craniata</taxon>
        <taxon>Vertebrata</taxon>
        <taxon>Euteleostomi</taxon>
        <taxon>Actinopterygii</taxon>
        <taxon>Neopterygii</taxon>
        <taxon>Teleostei</taxon>
        <taxon>Ostariophysi</taxon>
        <taxon>Cypriniformes</taxon>
        <taxon>Cyprinidae</taxon>
        <taxon>Labeoninae</taxon>
        <taxon>Labeonini</taxon>
        <taxon>Cirrhinus</taxon>
    </lineage>
</organism>
<feature type="non-terminal residue" evidence="4">
    <location>
        <position position="128"/>
    </location>
</feature>
<accession>A0ABD0RZI4</accession>
<gene>
    <name evidence="4" type="ORF">M9458_001980</name>
</gene>